<dbReference type="AlphaFoldDB" id="T0VB85"/>
<accession>T0VB85</accession>
<gene>
    <name evidence="1" type="ORF">LLT3_14360</name>
</gene>
<dbReference type="EMBL" id="ATBE01000146">
    <property type="protein sequence ID" value="EQC95550.1"/>
    <property type="molecule type" value="Genomic_DNA"/>
</dbReference>
<comment type="caution">
    <text evidence="1">The sequence shown here is derived from an EMBL/GenBank/DDBJ whole genome shotgun (WGS) entry which is preliminary data.</text>
</comment>
<dbReference type="Proteomes" id="UP000015664">
    <property type="component" value="Unassembled WGS sequence"/>
</dbReference>
<sequence length="64" mass="7460">MISDHNELLGVLLDLTSKMYKIFKNIKDSNILKMVQDTLLDSFSCWSSQLYNFPSWESDLVKSK</sequence>
<proteinExistence type="predicted"/>
<name>T0VB85_LACLC</name>
<organism evidence="1 2">
    <name type="scientific">Lactococcus cremoris subsp. cremoris TIFN3</name>
    <dbReference type="NCBI Taxonomy" id="1234873"/>
    <lineage>
        <taxon>Bacteria</taxon>
        <taxon>Bacillati</taxon>
        <taxon>Bacillota</taxon>
        <taxon>Bacilli</taxon>
        <taxon>Lactobacillales</taxon>
        <taxon>Streptococcaceae</taxon>
        <taxon>Lactococcus</taxon>
        <taxon>Lactococcus cremoris subsp. cremoris</taxon>
    </lineage>
</organism>
<evidence type="ECO:0000313" key="1">
    <source>
        <dbReference type="EMBL" id="EQC95550.1"/>
    </source>
</evidence>
<reference evidence="1 2" key="1">
    <citation type="journal article" date="2013" name="ISME J.">
        <title>Multifactorial diversity sustains microbial community stability.</title>
        <authorList>
            <person name="Erkus O."/>
            <person name="de Jager V.C."/>
            <person name="Spus M."/>
            <person name="van Alen-Boerrigter I.J."/>
            <person name="van Rijswijck I.M."/>
            <person name="Hazelwood L."/>
            <person name="Janssen P.W."/>
            <person name="van Hijum S.A."/>
            <person name="Kleerebezem M."/>
            <person name="Smid E.J."/>
        </authorList>
    </citation>
    <scope>NUCLEOTIDE SEQUENCE [LARGE SCALE GENOMIC DNA]</scope>
    <source>
        <strain evidence="1 2">TIFN3</strain>
    </source>
</reference>
<evidence type="ECO:0000313" key="2">
    <source>
        <dbReference type="Proteomes" id="UP000015664"/>
    </source>
</evidence>
<protein>
    <submittedName>
        <fullName evidence="1">Uncharacterized protein</fullName>
    </submittedName>
</protein>